<dbReference type="Proteomes" id="UP000051952">
    <property type="component" value="Unassembled WGS sequence"/>
</dbReference>
<dbReference type="AlphaFoldDB" id="A0A0S4JLN6"/>
<evidence type="ECO:0000313" key="2">
    <source>
        <dbReference type="Proteomes" id="UP000051952"/>
    </source>
</evidence>
<gene>
    <name evidence="1" type="ORF">BSAL_25355</name>
</gene>
<proteinExistence type="predicted"/>
<name>A0A0S4JLN6_BODSA</name>
<organism evidence="1 2">
    <name type="scientific">Bodo saltans</name>
    <name type="common">Flagellated protozoan</name>
    <dbReference type="NCBI Taxonomy" id="75058"/>
    <lineage>
        <taxon>Eukaryota</taxon>
        <taxon>Discoba</taxon>
        <taxon>Euglenozoa</taxon>
        <taxon>Kinetoplastea</taxon>
        <taxon>Metakinetoplastina</taxon>
        <taxon>Eubodonida</taxon>
        <taxon>Bodonidae</taxon>
        <taxon>Bodo</taxon>
    </lineage>
</organism>
<keyword evidence="2" id="KW-1185">Reference proteome</keyword>
<protein>
    <submittedName>
        <fullName evidence="1">Uncharacterized protein</fullName>
    </submittedName>
</protein>
<sequence length="128" mass="14846">MIRETSFPLIKTALCRSSKKSVFPLCLRCRLCLLSCNANPSLNIQYWWRGLLRDWSTCCLLGHKRIGRFVALPVAYMTISLPQWQQVINRTVVVCFPFPLSSQNELVVCSLKRTRLNQLILVEKQVFE</sequence>
<dbReference type="EMBL" id="CYKH01001800">
    <property type="protein sequence ID" value="CUG90172.1"/>
    <property type="molecule type" value="Genomic_DNA"/>
</dbReference>
<accession>A0A0S4JLN6</accession>
<dbReference type="VEuPathDB" id="TriTrypDB:BSAL_25355"/>
<evidence type="ECO:0000313" key="1">
    <source>
        <dbReference type="EMBL" id="CUG90172.1"/>
    </source>
</evidence>
<reference evidence="2" key="1">
    <citation type="submission" date="2015-09" db="EMBL/GenBank/DDBJ databases">
        <authorList>
            <consortium name="Pathogen Informatics"/>
        </authorList>
    </citation>
    <scope>NUCLEOTIDE SEQUENCE [LARGE SCALE GENOMIC DNA]</scope>
    <source>
        <strain evidence="2">Lake Konstanz</strain>
    </source>
</reference>